<accession>A0ABW7UUJ1</accession>
<keyword evidence="9" id="KW-1185">Reference proteome</keyword>
<dbReference type="Gene3D" id="1.10.630.10">
    <property type="entry name" value="Cytochrome P450"/>
    <property type="match status" value="1"/>
</dbReference>
<keyword evidence="5 7" id="KW-0408">Iron</keyword>
<reference evidence="8 9" key="1">
    <citation type="submission" date="2024-10" db="EMBL/GenBank/DDBJ databases">
        <title>The Natural Products Discovery Center: Release of the First 8490 Sequenced Strains for Exploring Actinobacteria Biosynthetic Diversity.</title>
        <authorList>
            <person name="Kalkreuter E."/>
            <person name="Kautsar S.A."/>
            <person name="Yang D."/>
            <person name="Bader C.D."/>
            <person name="Teijaro C.N."/>
            <person name="Fluegel L."/>
            <person name="Davis C.M."/>
            <person name="Simpson J.R."/>
            <person name="Lauterbach L."/>
            <person name="Steele A.D."/>
            <person name="Gui C."/>
            <person name="Meng S."/>
            <person name="Li G."/>
            <person name="Viehrig K."/>
            <person name="Ye F."/>
            <person name="Su P."/>
            <person name="Kiefer A.F."/>
            <person name="Nichols A."/>
            <person name="Cepeda A.J."/>
            <person name="Yan W."/>
            <person name="Fan B."/>
            <person name="Jiang Y."/>
            <person name="Adhikari A."/>
            <person name="Zheng C.-J."/>
            <person name="Schuster L."/>
            <person name="Cowan T.M."/>
            <person name="Smanski M.J."/>
            <person name="Chevrette M.G."/>
            <person name="De Carvalho L.P.S."/>
            <person name="Shen B."/>
        </authorList>
    </citation>
    <scope>NUCLEOTIDE SEQUENCE [LARGE SCALE GENOMIC DNA]</scope>
    <source>
        <strain evidence="8 9">NPDC020327</strain>
    </source>
</reference>
<dbReference type="Proteomes" id="UP001611548">
    <property type="component" value="Unassembled WGS sequence"/>
</dbReference>
<evidence type="ECO:0000256" key="1">
    <source>
        <dbReference type="ARBA" id="ARBA00010617"/>
    </source>
</evidence>
<proteinExistence type="inferred from homology"/>
<evidence type="ECO:0000256" key="7">
    <source>
        <dbReference type="RuleBase" id="RU000461"/>
    </source>
</evidence>
<organism evidence="8 9">
    <name type="scientific">Streptomyces pathocidini</name>
    <dbReference type="NCBI Taxonomy" id="1650571"/>
    <lineage>
        <taxon>Bacteria</taxon>
        <taxon>Bacillati</taxon>
        <taxon>Actinomycetota</taxon>
        <taxon>Actinomycetes</taxon>
        <taxon>Kitasatosporales</taxon>
        <taxon>Streptomycetaceae</taxon>
        <taxon>Streptomyces</taxon>
    </lineage>
</organism>
<evidence type="ECO:0000313" key="8">
    <source>
        <dbReference type="EMBL" id="MFI1964438.1"/>
    </source>
</evidence>
<dbReference type="InterPro" id="IPR002401">
    <property type="entry name" value="Cyt_P450_E_grp-I"/>
</dbReference>
<dbReference type="PANTHER" id="PTHR24291">
    <property type="entry name" value="CYTOCHROME P450 FAMILY 4"/>
    <property type="match status" value="1"/>
</dbReference>
<name>A0ABW7UUJ1_9ACTN</name>
<evidence type="ECO:0000256" key="6">
    <source>
        <dbReference type="ARBA" id="ARBA00023033"/>
    </source>
</evidence>
<comment type="similarity">
    <text evidence="1 7">Belongs to the cytochrome P450 family.</text>
</comment>
<dbReference type="InterPro" id="IPR036396">
    <property type="entry name" value="Cyt_P450_sf"/>
</dbReference>
<sequence>MPVDRAVPVAPRHVPVLGHTVALLRDPMALFEALPALGPMVRLQLGRRPVYVVNSPSLVHRVLVTDADAYRQGRLYEKLVPITGNGVAGTDGPSHLAQRRLAMPAFHQARLNSYVDPIREQTLAMTRAWKAGQVIRVDRAMYRLTCFVVGSCLFGRDLEERQVAVIDRWMPVVFQNLFVRSLSPADALDRLPTVLHRRFARARKHLRQLADDLVQDHDPACHGTLMSLLVDARDGETGRPLDARQLTDEVMTFLLTGTEPVAVSLTRLFYELARNPAAEASLHREIDTVLAGRRVTSADLPRLPYTKRLVAEVLRLYHPIYLLMRRTRQPVELGGYRLPADVDVLFSLTTINRNPDSFADPHRFDPDRWLTTPAPAVYMPFGEGHHKCLGGQFAMTELMIATATISAHWRLRPAHGSRTRTIPSGELHPDGVAMALEQRG</sequence>
<gene>
    <name evidence="8" type="ORF">ACH429_09980</name>
</gene>
<keyword evidence="4 7" id="KW-0560">Oxidoreductase</keyword>
<dbReference type="EMBL" id="JBIRWE010000003">
    <property type="protein sequence ID" value="MFI1964438.1"/>
    <property type="molecule type" value="Genomic_DNA"/>
</dbReference>
<dbReference type="PRINTS" id="PR00385">
    <property type="entry name" value="P450"/>
</dbReference>
<dbReference type="PANTHER" id="PTHR24291:SF50">
    <property type="entry name" value="BIFUNCTIONAL ALBAFLAVENONE MONOOXYGENASE_TERPENE SYNTHASE"/>
    <property type="match status" value="1"/>
</dbReference>
<evidence type="ECO:0000256" key="2">
    <source>
        <dbReference type="ARBA" id="ARBA00022617"/>
    </source>
</evidence>
<dbReference type="InterPro" id="IPR050196">
    <property type="entry name" value="Cytochrome_P450_Monoox"/>
</dbReference>
<dbReference type="Pfam" id="PF00067">
    <property type="entry name" value="p450"/>
    <property type="match status" value="1"/>
</dbReference>
<evidence type="ECO:0000256" key="5">
    <source>
        <dbReference type="ARBA" id="ARBA00023004"/>
    </source>
</evidence>
<dbReference type="RefSeq" id="WP_055470332.1">
    <property type="nucleotide sequence ID" value="NZ_JBIRWE010000003.1"/>
</dbReference>
<dbReference type="InterPro" id="IPR001128">
    <property type="entry name" value="Cyt_P450"/>
</dbReference>
<keyword evidence="2 7" id="KW-0349">Heme</keyword>
<protein>
    <submittedName>
        <fullName evidence="8">Cytochrome P450</fullName>
    </submittedName>
</protein>
<evidence type="ECO:0000256" key="3">
    <source>
        <dbReference type="ARBA" id="ARBA00022723"/>
    </source>
</evidence>
<dbReference type="InterPro" id="IPR017972">
    <property type="entry name" value="Cyt_P450_CS"/>
</dbReference>
<keyword evidence="6 7" id="KW-0503">Monooxygenase</keyword>
<keyword evidence="3 7" id="KW-0479">Metal-binding</keyword>
<comment type="caution">
    <text evidence="8">The sequence shown here is derived from an EMBL/GenBank/DDBJ whole genome shotgun (WGS) entry which is preliminary data.</text>
</comment>
<dbReference type="SUPFAM" id="SSF48264">
    <property type="entry name" value="Cytochrome P450"/>
    <property type="match status" value="1"/>
</dbReference>
<dbReference type="PROSITE" id="PS00086">
    <property type="entry name" value="CYTOCHROME_P450"/>
    <property type="match status" value="1"/>
</dbReference>
<evidence type="ECO:0000313" key="9">
    <source>
        <dbReference type="Proteomes" id="UP001611548"/>
    </source>
</evidence>
<evidence type="ECO:0000256" key="4">
    <source>
        <dbReference type="ARBA" id="ARBA00023002"/>
    </source>
</evidence>
<dbReference type="PRINTS" id="PR00463">
    <property type="entry name" value="EP450I"/>
</dbReference>